<organism evidence="2 3">
    <name type="scientific">Linnemannia schmuckeri</name>
    <dbReference type="NCBI Taxonomy" id="64567"/>
    <lineage>
        <taxon>Eukaryota</taxon>
        <taxon>Fungi</taxon>
        <taxon>Fungi incertae sedis</taxon>
        <taxon>Mucoromycota</taxon>
        <taxon>Mortierellomycotina</taxon>
        <taxon>Mortierellomycetes</taxon>
        <taxon>Mortierellales</taxon>
        <taxon>Mortierellaceae</taxon>
        <taxon>Linnemannia</taxon>
    </lineage>
</organism>
<proteinExistence type="predicted"/>
<feature type="region of interest" description="Disordered" evidence="1">
    <location>
        <begin position="1"/>
        <end position="21"/>
    </location>
</feature>
<dbReference type="EMBL" id="JAAAUQ010000482">
    <property type="protein sequence ID" value="KAF9149831.1"/>
    <property type="molecule type" value="Genomic_DNA"/>
</dbReference>
<keyword evidence="3" id="KW-1185">Reference proteome</keyword>
<comment type="caution">
    <text evidence="2">The sequence shown here is derived from an EMBL/GenBank/DDBJ whole genome shotgun (WGS) entry which is preliminary data.</text>
</comment>
<reference evidence="2" key="1">
    <citation type="journal article" date="2020" name="Fungal Divers.">
        <title>Resolving the Mortierellaceae phylogeny through synthesis of multi-gene phylogenetics and phylogenomics.</title>
        <authorList>
            <person name="Vandepol N."/>
            <person name="Liber J."/>
            <person name="Desiro A."/>
            <person name="Na H."/>
            <person name="Kennedy M."/>
            <person name="Barry K."/>
            <person name="Grigoriev I.V."/>
            <person name="Miller A.N."/>
            <person name="O'Donnell K."/>
            <person name="Stajich J.E."/>
            <person name="Bonito G."/>
        </authorList>
    </citation>
    <scope>NUCLEOTIDE SEQUENCE</scope>
    <source>
        <strain evidence="2">NRRL 6426</strain>
    </source>
</reference>
<gene>
    <name evidence="2" type="ORF">BG015_008343</name>
</gene>
<name>A0A9P5RZR8_9FUNG</name>
<feature type="compositionally biased region" description="Polar residues" evidence="1">
    <location>
        <begin position="1"/>
        <end position="16"/>
    </location>
</feature>
<sequence length="91" mass="9052">MSSVSVQTTAVPSHSHSLAPGPVITSSIISVLHSPSPSSSPIVSGSGSLPAAASPTETPSTPSSTLSTYTQKKLSLTLALIVFLPAVINAL</sequence>
<evidence type="ECO:0000313" key="3">
    <source>
        <dbReference type="Proteomes" id="UP000748756"/>
    </source>
</evidence>
<dbReference type="AlphaFoldDB" id="A0A9P5RZR8"/>
<evidence type="ECO:0000256" key="1">
    <source>
        <dbReference type="SAM" id="MobiDB-lite"/>
    </source>
</evidence>
<dbReference type="Proteomes" id="UP000748756">
    <property type="component" value="Unassembled WGS sequence"/>
</dbReference>
<evidence type="ECO:0000313" key="2">
    <source>
        <dbReference type="EMBL" id="KAF9149831.1"/>
    </source>
</evidence>
<protein>
    <submittedName>
        <fullName evidence="2">Uncharacterized protein</fullName>
    </submittedName>
</protein>
<feature type="region of interest" description="Disordered" evidence="1">
    <location>
        <begin position="33"/>
        <end position="66"/>
    </location>
</feature>
<accession>A0A9P5RZR8</accession>